<dbReference type="AlphaFoldDB" id="F1YIB4"/>
<dbReference type="PANTHER" id="PTHR43022">
    <property type="entry name" value="PROTEIN SMF"/>
    <property type="match status" value="1"/>
</dbReference>
<dbReference type="InterPro" id="IPR057666">
    <property type="entry name" value="DrpA_SLOG"/>
</dbReference>
<evidence type="ECO:0000313" key="3">
    <source>
        <dbReference type="EMBL" id="EGD55668.1"/>
    </source>
</evidence>
<evidence type="ECO:0000259" key="2">
    <source>
        <dbReference type="Pfam" id="PF02481"/>
    </source>
</evidence>
<dbReference type="SUPFAM" id="SSF102405">
    <property type="entry name" value="MCP/YpsA-like"/>
    <property type="match status" value="1"/>
</dbReference>
<evidence type="ECO:0000256" key="1">
    <source>
        <dbReference type="ARBA" id="ARBA00006525"/>
    </source>
</evidence>
<dbReference type="RefSeq" id="WP_009678866.1">
    <property type="nucleotide sequence ID" value="NZ_AEUD01000005.1"/>
</dbReference>
<accession>F1YIB4</accession>
<dbReference type="OrthoDB" id="9785707at2"/>
<dbReference type="PANTHER" id="PTHR43022:SF1">
    <property type="entry name" value="PROTEIN SMF"/>
    <property type="match status" value="1"/>
</dbReference>
<dbReference type="InterPro" id="IPR003488">
    <property type="entry name" value="DprA"/>
</dbReference>
<dbReference type="EMBL" id="AEUD01000005">
    <property type="protein sequence ID" value="EGD55668.1"/>
    <property type="molecule type" value="Genomic_DNA"/>
</dbReference>
<comment type="similarity">
    <text evidence="1">Belongs to the DprA/Smf family.</text>
</comment>
<gene>
    <name evidence="3" type="ORF">SCNU_08143</name>
</gene>
<sequence>MNDDVRRAWAYLAAVAEPPCTPLIGLVDDLGPVEAANAIRSRSVPSAHRGVLRHTEARAATDTSGPDLDTCDRLGARLVTRDDPDWPAWQLLSLDRASTAARGGAPLALWARGPVPLPAVAERSVALVGSRAASSYGDYVAGMMAGDLVADGWTVVSGGAYGIDGAAHRSALAAGGRTAAVLACGIDRDYPAGHAQLLREIGERGAVLTEYPPGTTAAKHRFLTRNRLVAALSSAVVVVEAGRRSGAANTAAWAKRIGRPLGAVPGAVTSATSVGANAMIADGDAVLVVDAAAAVALAAPDGHDLKPESRSTAIDGLPRDQTLVLEALPARGGLTVDEIALVSGVRVADVLRALAGLDLAGLVDGSQGTWQLVR</sequence>
<dbReference type="NCBIfam" id="TIGR00732">
    <property type="entry name" value="dprA"/>
    <property type="match status" value="1"/>
</dbReference>
<dbReference type="eggNOG" id="COG0758">
    <property type="taxonomic scope" value="Bacteria"/>
</dbReference>
<comment type="caution">
    <text evidence="3">The sequence shown here is derived from an EMBL/GenBank/DDBJ whole genome shotgun (WGS) entry which is preliminary data.</text>
</comment>
<dbReference type="Gene3D" id="3.40.50.450">
    <property type="match status" value="1"/>
</dbReference>
<keyword evidence="4" id="KW-1185">Reference proteome</keyword>
<evidence type="ECO:0000313" key="4">
    <source>
        <dbReference type="Proteomes" id="UP000035065"/>
    </source>
</evidence>
<dbReference type="Gene3D" id="1.10.10.10">
    <property type="entry name" value="Winged helix-like DNA-binding domain superfamily/Winged helix DNA-binding domain"/>
    <property type="match status" value="1"/>
</dbReference>
<proteinExistence type="inferred from homology"/>
<feature type="domain" description="Smf/DprA SLOG" evidence="2">
    <location>
        <begin position="78"/>
        <end position="292"/>
    </location>
</feature>
<dbReference type="Pfam" id="PF02481">
    <property type="entry name" value="DNA_processg_A"/>
    <property type="match status" value="1"/>
</dbReference>
<dbReference type="GO" id="GO:0009294">
    <property type="term" value="P:DNA-mediated transformation"/>
    <property type="evidence" value="ECO:0007669"/>
    <property type="project" value="InterPro"/>
</dbReference>
<name>F1YIB4_9ACTN</name>
<dbReference type="InterPro" id="IPR036388">
    <property type="entry name" value="WH-like_DNA-bd_sf"/>
</dbReference>
<protein>
    <submittedName>
        <fullName evidence="3">DNA protecting protein DprA</fullName>
    </submittedName>
</protein>
<dbReference type="Proteomes" id="UP000035065">
    <property type="component" value="Unassembled WGS sequence"/>
</dbReference>
<organism evidence="3 4">
    <name type="scientific">Gordonia neofelifaecis NRRL B-59395</name>
    <dbReference type="NCBI Taxonomy" id="644548"/>
    <lineage>
        <taxon>Bacteria</taxon>
        <taxon>Bacillati</taxon>
        <taxon>Actinomycetota</taxon>
        <taxon>Actinomycetes</taxon>
        <taxon>Mycobacteriales</taxon>
        <taxon>Gordoniaceae</taxon>
        <taxon>Gordonia</taxon>
    </lineage>
</organism>
<reference evidence="3 4" key="1">
    <citation type="journal article" date="2011" name="J. Bacteriol.">
        <title>Draft Genome Sequence of Gordonia neofelifaecis NRRL B-59395, a Cholesterol-Degrading Actinomycete.</title>
        <authorList>
            <person name="Ge F."/>
            <person name="Li W."/>
            <person name="Chen G."/>
            <person name="Liu Y."/>
            <person name="Zhang G."/>
            <person name="Yong B."/>
            <person name="Wang Q."/>
            <person name="Wang N."/>
            <person name="Huang Z."/>
            <person name="Li W."/>
            <person name="Wang J."/>
            <person name="Wu C."/>
            <person name="Xie Q."/>
            <person name="Liu G."/>
        </authorList>
    </citation>
    <scope>NUCLEOTIDE SEQUENCE [LARGE SCALE GENOMIC DNA]</scope>
    <source>
        <strain evidence="3 4">NRRL B-59395</strain>
    </source>
</reference>
<dbReference type="STRING" id="644548.SCNU_08143"/>